<dbReference type="PANTHER" id="PTHR47510">
    <property type="entry name" value="REVERSE TRANSCRIPTASE DOMAIN-CONTAINING PROTEIN"/>
    <property type="match status" value="1"/>
</dbReference>
<dbReference type="Gene3D" id="3.60.10.10">
    <property type="entry name" value="Endonuclease/exonuclease/phosphatase"/>
    <property type="match status" value="1"/>
</dbReference>
<evidence type="ECO:0000313" key="1">
    <source>
        <dbReference type="EMBL" id="KOB69609.1"/>
    </source>
</evidence>
<keyword evidence="1" id="KW-0808">Transferase</keyword>
<organism evidence="1 2">
    <name type="scientific">Operophtera brumata</name>
    <name type="common">Winter moth</name>
    <name type="synonym">Phalaena brumata</name>
    <dbReference type="NCBI Taxonomy" id="104452"/>
    <lineage>
        <taxon>Eukaryota</taxon>
        <taxon>Metazoa</taxon>
        <taxon>Ecdysozoa</taxon>
        <taxon>Arthropoda</taxon>
        <taxon>Hexapoda</taxon>
        <taxon>Insecta</taxon>
        <taxon>Pterygota</taxon>
        <taxon>Neoptera</taxon>
        <taxon>Endopterygota</taxon>
        <taxon>Lepidoptera</taxon>
        <taxon>Glossata</taxon>
        <taxon>Ditrysia</taxon>
        <taxon>Geometroidea</taxon>
        <taxon>Geometridae</taxon>
        <taxon>Larentiinae</taxon>
        <taxon>Operophtera</taxon>
    </lineage>
</organism>
<dbReference type="SUPFAM" id="SSF56219">
    <property type="entry name" value="DNase I-like"/>
    <property type="match status" value="1"/>
</dbReference>
<proteinExistence type="predicted"/>
<name>A0A0L7L2V0_OPEBR</name>
<dbReference type="STRING" id="104452.A0A0L7L2V0"/>
<accession>A0A0L7L2V0</accession>
<keyword evidence="1" id="KW-0695">RNA-directed DNA polymerase</keyword>
<reference evidence="1 2" key="1">
    <citation type="journal article" date="2015" name="Genome Biol. Evol.">
        <title>The genome of winter moth (Operophtera brumata) provides a genomic perspective on sexual dimorphism and phenology.</title>
        <authorList>
            <person name="Derks M.F."/>
            <person name="Smit S."/>
            <person name="Salis L."/>
            <person name="Schijlen E."/>
            <person name="Bossers A."/>
            <person name="Mateman C."/>
            <person name="Pijl A.S."/>
            <person name="de Ridder D."/>
            <person name="Groenen M.A."/>
            <person name="Visser M.E."/>
            <person name="Megens H.J."/>
        </authorList>
    </citation>
    <scope>NUCLEOTIDE SEQUENCE [LARGE SCALE GENOMIC DNA]</scope>
    <source>
        <strain evidence="1">WM2013NL</strain>
        <tissue evidence="1">Head and thorax</tissue>
    </source>
</reference>
<comment type="caution">
    <text evidence="1">The sequence shown here is derived from an EMBL/GenBank/DDBJ whole genome shotgun (WGS) entry which is preliminary data.</text>
</comment>
<dbReference type="Proteomes" id="UP000037510">
    <property type="component" value="Unassembled WGS sequence"/>
</dbReference>
<dbReference type="InterPro" id="IPR036691">
    <property type="entry name" value="Endo/exonu/phosph_ase_sf"/>
</dbReference>
<dbReference type="AlphaFoldDB" id="A0A0L7L2V0"/>
<keyword evidence="2" id="KW-1185">Reference proteome</keyword>
<gene>
    <name evidence="1" type="ORF">OBRU01_16541</name>
</gene>
<keyword evidence="1" id="KW-0548">Nucleotidyltransferase</keyword>
<dbReference type="EMBL" id="JTDY01003407">
    <property type="protein sequence ID" value="KOB69609.1"/>
    <property type="molecule type" value="Genomic_DNA"/>
</dbReference>
<protein>
    <submittedName>
        <fullName evidence="1">Reverse transcriptase</fullName>
    </submittedName>
</protein>
<evidence type="ECO:0000313" key="2">
    <source>
        <dbReference type="Proteomes" id="UP000037510"/>
    </source>
</evidence>
<dbReference type="GO" id="GO:0003964">
    <property type="term" value="F:RNA-directed DNA polymerase activity"/>
    <property type="evidence" value="ECO:0007669"/>
    <property type="project" value="UniProtKB-KW"/>
</dbReference>
<dbReference type="PANTHER" id="PTHR47510:SF3">
    <property type="entry name" value="ENDO_EXONUCLEASE_PHOSPHATASE DOMAIN-CONTAINING PROTEIN"/>
    <property type="match status" value="1"/>
</dbReference>
<sequence>MEHLFLEVQVKGVKALLGVVYAPPGVNYFDTLEQLLDVSRPQYDHVIMLGNFNTCLVRKDTRCNELVNIATSYNISILDLDTTIHVNDINTKLDLILTGDSKRISTYGQFPAPGFSHHDLIFASIKLKSPKQRPRIVMQRNFAAVDYDRLRIDADALDWSQLYNACSIDDMVTAFNKNLTALYDKHAPIVPVRMKRRPAPWLTDGIRQLMAKRNSLYRRYRKSPCDETFSKFKKARNRCNQMIRNAKRRNISSAIEDCTADNVWKVLHGLGFGKSKCTADPSVSVDDLNRHFTSVPFQLSGVAKEATIDALARLPIDNYTAFSFIKVNGNEVTACGRAALSKDTGRRLMNSYCIPRSQRAVAPLGPRTRSID</sequence>